<dbReference type="SUPFAM" id="SSF56112">
    <property type="entry name" value="Protein kinase-like (PK-like)"/>
    <property type="match status" value="1"/>
</dbReference>
<feature type="domain" description="Protein kinase" evidence="3">
    <location>
        <begin position="640"/>
        <end position="925"/>
    </location>
</feature>
<dbReference type="GO" id="GO:0005524">
    <property type="term" value="F:ATP binding"/>
    <property type="evidence" value="ECO:0007669"/>
    <property type="project" value="UniProtKB-KW"/>
</dbReference>
<dbReference type="InterPro" id="IPR008266">
    <property type="entry name" value="Tyr_kinase_AS"/>
</dbReference>
<keyword evidence="2" id="KW-0067">ATP-binding</keyword>
<evidence type="ECO:0000259" key="3">
    <source>
        <dbReference type="PROSITE" id="PS50011"/>
    </source>
</evidence>
<dbReference type="InterPro" id="IPR000719">
    <property type="entry name" value="Prot_kinase_dom"/>
</dbReference>
<gene>
    <name evidence="4" type="ORF">GALMADRAFT_113318</name>
</gene>
<protein>
    <recommendedName>
        <fullName evidence="3">Protein kinase domain-containing protein</fullName>
    </recommendedName>
</protein>
<proteinExistence type="predicted"/>
<dbReference type="HOGENOM" id="CLU_332909_0_0_1"/>
<dbReference type="OrthoDB" id="6718656at2759"/>
<evidence type="ECO:0000256" key="1">
    <source>
        <dbReference type="ARBA" id="ARBA00022741"/>
    </source>
</evidence>
<sequence length="931" mass="105073">MAANTQLQDLQPPRAPSDHLRLESFKTLSRLQLIFEFKPWLEYTRDYVRRRFDSPYLLLWDCLCFGAPLNTLLELMGSPTPRHLTVTVDEFDFGLSVKQRMQFFASFIQRVQALESQGRLSFGEVLKVEDFTTGLNAGYLRVLQTVNRVLSALQASYPGIFSIPHGSAPRRASLVQQLIDTERSHNAKLALTADSAAKLYEDPCAAHPSLEGFIVNCSRLIPYHDHVLKSLSEALHCPGCEQWDFIFAFQNKVFFTRMDTSYRSICANYLTFKKFLNEIKLETSQKEYAGNILQNLSDIISVFEEYHKFLHTILEVTSPADRNSYDSLCTIVLESSKISQNLAEVGRELRTMWCFNMLGPRFGSFNPLDEDQLGNVLHDDSLLVDPASGQYYSVFLFERMLLCCSDHRRSDMVDLGHTRYPVKPWEIGPALSQRHPLIIVLSIPTSSLKSLHCIDAAIFEITWGNNAECSVTFYPIVHHQYTQWTILLEPFVSRIHHSTSVPQYLQDTDGASVYSGVSLLPTEDEIDKFSHTLRRKSSVARPWSLIGRKGNHSESSSMVGVETSDRMSVLSPNLLPTLFLDGLSKSPLRLSFVPDEGIPSMHDLTESPQEYVSHGLHLNGNGKLHDDVSALPDLTEWVVKEGHYPIAHGGYSDVWRATWRKGEGDMKVAVKVLRNTTNDPATKEKLVKRLQHELHIWKQLSHPNVLELCGTVSAFGPYTSMVCPWLKNGSVTKYLERCGDILTVEDRLRLISEVAAGLAYLHSCSVVHGDLTGSNVLIDDNLHAQLCDFGLSTLLLEECQDDGISVQSAYTSHLGGSVRWADAHLFRAFDDENNTPAIGTSSDIYSFGSVTLEILSGRMPYHYLRTDAQVVIQLHQGIRPRRPASTFVDDDQWDLIQNCWKEPPEDRPTANDLLKMTKDLLEPWTLSSAKN</sequence>
<evidence type="ECO:0000313" key="4">
    <source>
        <dbReference type="EMBL" id="KDR83111.1"/>
    </source>
</evidence>
<dbReference type="Pfam" id="PF07714">
    <property type="entry name" value="PK_Tyr_Ser-Thr"/>
    <property type="match status" value="1"/>
</dbReference>
<keyword evidence="1" id="KW-0547">Nucleotide-binding</keyword>
<dbReference type="PANTHER" id="PTHR44329">
    <property type="entry name" value="SERINE/THREONINE-PROTEIN KINASE TNNI3K-RELATED"/>
    <property type="match status" value="1"/>
</dbReference>
<dbReference type="InterPro" id="IPR051681">
    <property type="entry name" value="Ser/Thr_Kinases-Pseudokinases"/>
</dbReference>
<keyword evidence="5" id="KW-1185">Reference proteome</keyword>
<dbReference type="Gene3D" id="1.20.900.10">
    <property type="entry name" value="Dbl homology (DH) domain"/>
    <property type="match status" value="1"/>
</dbReference>
<name>A0A067TIY4_GALM3</name>
<dbReference type="Proteomes" id="UP000027222">
    <property type="component" value="Unassembled WGS sequence"/>
</dbReference>
<evidence type="ECO:0000256" key="2">
    <source>
        <dbReference type="ARBA" id="ARBA00022840"/>
    </source>
</evidence>
<reference evidence="5" key="1">
    <citation type="journal article" date="2014" name="Proc. Natl. Acad. Sci. U.S.A.">
        <title>Extensive sampling of basidiomycete genomes demonstrates inadequacy of the white-rot/brown-rot paradigm for wood decay fungi.</title>
        <authorList>
            <person name="Riley R."/>
            <person name="Salamov A.A."/>
            <person name="Brown D.W."/>
            <person name="Nagy L.G."/>
            <person name="Floudas D."/>
            <person name="Held B.W."/>
            <person name="Levasseur A."/>
            <person name="Lombard V."/>
            <person name="Morin E."/>
            <person name="Otillar R."/>
            <person name="Lindquist E.A."/>
            <person name="Sun H."/>
            <person name="LaButti K.M."/>
            <person name="Schmutz J."/>
            <person name="Jabbour D."/>
            <person name="Luo H."/>
            <person name="Baker S.E."/>
            <person name="Pisabarro A.G."/>
            <person name="Walton J.D."/>
            <person name="Blanchette R.A."/>
            <person name="Henrissat B."/>
            <person name="Martin F."/>
            <person name="Cullen D."/>
            <person name="Hibbett D.S."/>
            <person name="Grigoriev I.V."/>
        </authorList>
    </citation>
    <scope>NUCLEOTIDE SEQUENCE [LARGE SCALE GENOMIC DNA]</scope>
    <source>
        <strain evidence="5">CBS 339.88</strain>
    </source>
</reference>
<dbReference type="EMBL" id="KL142369">
    <property type="protein sequence ID" value="KDR83111.1"/>
    <property type="molecule type" value="Genomic_DNA"/>
</dbReference>
<dbReference type="AlphaFoldDB" id="A0A067TIY4"/>
<dbReference type="PROSITE" id="PS00109">
    <property type="entry name" value="PROTEIN_KINASE_TYR"/>
    <property type="match status" value="1"/>
</dbReference>
<dbReference type="InterPro" id="IPR035899">
    <property type="entry name" value="DBL_dom_sf"/>
</dbReference>
<accession>A0A067TIY4</accession>
<dbReference type="InterPro" id="IPR001245">
    <property type="entry name" value="Ser-Thr/Tyr_kinase_cat_dom"/>
</dbReference>
<dbReference type="GO" id="GO:0004674">
    <property type="term" value="F:protein serine/threonine kinase activity"/>
    <property type="evidence" value="ECO:0007669"/>
    <property type="project" value="TreeGrafter"/>
</dbReference>
<dbReference type="STRING" id="685588.A0A067TIY4"/>
<dbReference type="InterPro" id="IPR011009">
    <property type="entry name" value="Kinase-like_dom_sf"/>
</dbReference>
<dbReference type="Gene3D" id="1.10.510.10">
    <property type="entry name" value="Transferase(Phosphotransferase) domain 1"/>
    <property type="match status" value="1"/>
</dbReference>
<organism evidence="4 5">
    <name type="scientific">Galerina marginata (strain CBS 339.88)</name>
    <dbReference type="NCBI Taxonomy" id="685588"/>
    <lineage>
        <taxon>Eukaryota</taxon>
        <taxon>Fungi</taxon>
        <taxon>Dikarya</taxon>
        <taxon>Basidiomycota</taxon>
        <taxon>Agaricomycotina</taxon>
        <taxon>Agaricomycetes</taxon>
        <taxon>Agaricomycetidae</taxon>
        <taxon>Agaricales</taxon>
        <taxon>Agaricineae</taxon>
        <taxon>Strophariaceae</taxon>
        <taxon>Galerina</taxon>
    </lineage>
</organism>
<dbReference type="PROSITE" id="PS50011">
    <property type="entry name" value="PROTEIN_KINASE_DOM"/>
    <property type="match status" value="1"/>
</dbReference>
<dbReference type="PANTHER" id="PTHR44329:SF298">
    <property type="entry name" value="MIXED LINEAGE KINASE DOMAIN-LIKE PROTEIN"/>
    <property type="match status" value="1"/>
</dbReference>
<evidence type="ECO:0000313" key="5">
    <source>
        <dbReference type="Proteomes" id="UP000027222"/>
    </source>
</evidence>